<dbReference type="AlphaFoldDB" id="A0AAV4RWM9"/>
<reference evidence="1 2" key="1">
    <citation type="submission" date="2021-06" db="EMBL/GenBank/DDBJ databases">
        <title>Caerostris darwini draft genome.</title>
        <authorList>
            <person name="Kono N."/>
            <person name="Arakawa K."/>
        </authorList>
    </citation>
    <scope>NUCLEOTIDE SEQUENCE [LARGE SCALE GENOMIC DNA]</scope>
</reference>
<gene>
    <name evidence="1" type="ORF">CDAR_369341</name>
</gene>
<dbReference type="EMBL" id="BPLQ01006913">
    <property type="protein sequence ID" value="GIY26145.1"/>
    <property type="molecule type" value="Genomic_DNA"/>
</dbReference>
<dbReference type="Proteomes" id="UP001054837">
    <property type="component" value="Unassembled WGS sequence"/>
</dbReference>
<organism evidence="1 2">
    <name type="scientific">Caerostris darwini</name>
    <dbReference type="NCBI Taxonomy" id="1538125"/>
    <lineage>
        <taxon>Eukaryota</taxon>
        <taxon>Metazoa</taxon>
        <taxon>Ecdysozoa</taxon>
        <taxon>Arthropoda</taxon>
        <taxon>Chelicerata</taxon>
        <taxon>Arachnida</taxon>
        <taxon>Araneae</taxon>
        <taxon>Araneomorphae</taxon>
        <taxon>Entelegynae</taxon>
        <taxon>Araneoidea</taxon>
        <taxon>Araneidae</taxon>
        <taxon>Caerostris</taxon>
    </lineage>
</organism>
<name>A0AAV4RWM9_9ARAC</name>
<evidence type="ECO:0000313" key="1">
    <source>
        <dbReference type="EMBL" id="GIY26145.1"/>
    </source>
</evidence>
<accession>A0AAV4RWM9</accession>
<sequence>MIGEKRDGKSTRARVSVVVVELVFRKSGIDEGDCYDLERSVESNSFLDSFFEVTHSMKSCLLHSLIGLCGGASMLSLKYKISAFVWSFSLIGKCNHF</sequence>
<comment type="caution">
    <text evidence="1">The sequence shown here is derived from an EMBL/GenBank/DDBJ whole genome shotgun (WGS) entry which is preliminary data.</text>
</comment>
<evidence type="ECO:0000313" key="2">
    <source>
        <dbReference type="Proteomes" id="UP001054837"/>
    </source>
</evidence>
<keyword evidence="2" id="KW-1185">Reference proteome</keyword>
<protein>
    <submittedName>
        <fullName evidence="1">Uncharacterized protein</fullName>
    </submittedName>
</protein>
<proteinExistence type="predicted"/>